<dbReference type="NCBIfam" id="TIGR02603">
    <property type="entry name" value="CxxCH_TIGR02603"/>
    <property type="match status" value="1"/>
</dbReference>
<dbReference type="GO" id="GO:0020037">
    <property type="term" value="F:heme binding"/>
    <property type="evidence" value="ECO:0007669"/>
    <property type="project" value="InterPro"/>
</dbReference>
<dbReference type="PANTHER" id="PTHR33546:SF1">
    <property type="entry name" value="LARGE, MULTIFUNCTIONAL SECRETED PROTEIN"/>
    <property type="match status" value="1"/>
</dbReference>
<evidence type="ECO:0000259" key="6">
    <source>
        <dbReference type="PROSITE" id="PS51007"/>
    </source>
</evidence>
<dbReference type="Gene3D" id="2.120.10.30">
    <property type="entry name" value="TolB, C-terminal domain"/>
    <property type="match status" value="1"/>
</dbReference>
<dbReference type="GO" id="GO:0009055">
    <property type="term" value="F:electron transfer activity"/>
    <property type="evidence" value="ECO:0007669"/>
    <property type="project" value="InterPro"/>
</dbReference>
<dbReference type="Pfam" id="PF23500">
    <property type="entry name" value="DUF7133"/>
    <property type="match status" value="1"/>
</dbReference>
<dbReference type="PROSITE" id="PS00018">
    <property type="entry name" value="EF_HAND_1"/>
    <property type="match status" value="1"/>
</dbReference>
<keyword evidence="2 4" id="KW-0479">Metal-binding</keyword>
<keyword evidence="1 4" id="KW-0349">Heme</keyword>
<organism evidence="7 8">
    <name type="scientific">Prosthecobacter debontii</name>
    <dbReference type="NCBI Taxonomy" id="48467"/>
    <lineage>
        <taxon>Bacteria</taxon>
        <taxon>Pseudomonadati</taxon>
        <taxon>Verrucomicrobiota</taxon>
        <taxon>Verrucomicrobiia</taxon>
        <taxon>Verrucomicrobiales</taxon>
        <taxon>Verrucomicrobiaceae</taxon>
        <taxon>Prosthecobacter</taxon>
    </lineage>
</organism>
<dbReference type="InterPro" id="IPR009056">
    <property type="entry name" value="Cyt_c-like_dom"/>
</dbReference>
<dbReference type="InterPro" id="IPR011042">
    <property type="entry name" value="6-blade_b-propeller_TolB-like"/>
</dbReference>
<evidence type="ECO:0000256" key="1">
    <source>
        <dbReference type="ARBA" id="ARBA00022617"/>
    </source>
</evidence>
<dbReference type="AlphaFoldDB" id="A0A1T4YZL3"/>
<dbReference type="Gene3D" id="1.10.760.10">
    <property type="entry name" value="Cytochrome c-like domain"/>
    <property type="match status" value="1"/>
</dbReference>
<name>A0A1T4YZL3_9BACT</name>
<keyword evidence="8" id="KW-1185">Reference proteome</keyword>
<protein>
    <submittedName>
        <fullName evidence="7">Putative membrane-bound dehydrogenase domain-containing protein</fullName>
    </submittedName>
</protein>
<dbReference type="Proteomes" id="UP000190774">
    <property type="component" value="Unassembled WGS sequence"/>
</dbReference>
<accession>A0A1T4YZL3</accession>
<dbReference type="InterPro" id="IPR011989">
    <property type="entry name" value="ARM-like"/>
</dbReference>
<dbReference type="Gene3D" id="1.25.10.10">
    <property type="entry name" value="Leucine-rich Repeat Variant"/>
    <property type="match status" value="1"/>
</dbReference>
<proteinExistence type="predicted"/>
<feature type="chain" id="PRO_5012707565" evidence="5">
    <location>
        <begin position="17"/>
        <end position="1092"/>
    </location>
</feature>
<dbReference type="RefSeq" id="WP_078815657.1">
    <property type="nucleotide sequence ID" value="NZ_FUYE01000021.1"/>
</dbReference>
<dbReference type="GO" id="GO:0046872">
    <property type="term" value="F:metal ion binding"/>
    <property type="evidence" value="ECO:0007669"/>
    <property type="project" value="UniProtKB-KW"/>
</dbReference>
<dbReference type="InterPro" id="IPR013427">
    <property type="entry name" value="Haem-bd_dom_put"/>
</dbReference>
<dbReference type="InterPro" id="IPR013428">
    <property type="entry name" value="Membrane-bound_put_N"/>
</dbReference>
<dbReference type="PROSITE" id="PS51007">
    <property type="entry name" value="CYTC"/>
    <property type="match status" value="1"/>
</dbReference>
<dbReference type="SUPFAM" id="SSF46626">
    <property type="entry name" value="Cytochrome c"/>
    <property type="match status" value="1"/>
</dbReference>
<gene>
    <name evidence="7" type="ORF">SAMN02745166_04528</name>
</gene>
<keyword evidence="3 4" id="KW-0408">Iron</keyword>
<dbReference type="PANTHER" id="PTHR33546">
    <property type="entry name" value="LARGE, MULTIFUNCTIONAL SECRETED PROTEIN-RELATED"/>
    <property type="match status" value="1"/>
</dbReference>
<dbReference type="InterPro" id="IPR018247">
    <property type="entry name" value="EF_Hand_1_Ca_BS"/>
</dbReference>
<dbReference type="InterPro" id="IPR016024">
    <property type="entry name" value="ARM-type_fold"/>
</dbReference>
<dbReference type="InterPro" id="IPR011041">
    <property type="entry name" value="Quinoprot_gluc/sorb_DH_b-prop"/>
</dbReference>
<dbReference type="NCBIfam" id="TIGR02604">
    <property type="entry name" value="Piru_Ver_Nterm"/>
    <property type="match status" value="1"/>
</dbReference>
<dbReference type="EMBL" id="FUYE01000021">
    <property type="protein sequence ID" value="SKB06751.1"/>
    <property type="molecule type" value="Genomic_DNA"/>
</dbReference>
<feature type="signal peptide" evidence="5">
    <location>
        <begin position="1"/>
        <end position="16"/>
    </location>
</feature>
<feature type="domain" description="Cytochrome c" evidence="6">
    <location>
        <begin position="939"/>
        <end position="1076"/>
    </location>
</feature>
<keyword evidence="5" id="KW-0732">Signal</keyword>
<evidence type="ECO:0000256" key="4">
    <source>
        <dbReference type="PROSITE-ProRule" id="PRU00433"/>
    </source>
</evidence>
<dbReference type="OrthoDB" id="9770043at2"/>
<evidence type="ECO:0000256" key="5">
    <source>
        <dbReference type="SAM" id="SignalP"/>
    </source>
</evidence>
<dbReference type="Pfam" id="PF13646">
    <property type="entry name" value="HEAT_2"/>
    <property type="match status" value="1"/>
</dbReference>
<evidence type="ECO:0000256" key="3">
    <source>
        <dbReference type="ARBA" id="ARBA00023004"/>
    </source>
</evidence>
<reference evidence="8" key="1">
    <citation type="submission" date="2017-02" db="EMBL/GenBank/DDBJ databases">
        <authorList>
            <person name="Varghese N."/>
            <person name="Submissions S."/>
        </authorList>
    </citation>
    <scope>NUCLEOTIDE SEQUENCE [LARGE SCALE GENOMIC DNA]</scope>
    <source>
        <strain evidence="8">ATCC 700200</strain>
    </source>
</reference>
<evidence type="ECO:0000313" key="8">
    <source>
        <dbReference type="Proteomes" id="UP000190774"/>
    </source>
</evidence>
<dbReference type="InterPro" id="IPR036909">
    <property type="entry name" value="Cyt_c-like_dom_sf"/>
</dbReference>
<dbReference type="STRING" id="48467.SAMN02745166_04528"/>
<evidence type="ECO:0000256" key="2">
    <source>
        <dbReference type="ARBA" id="ARBA00022723"/>
    </source>
</evidence>
<evidence type="ECO:0000313" key="7">
    <source>
        <dbReference type="EMBL" id="SKB06751.1"/>
    </source>
</evidence>
<dbReference type="SUPFAM" id="SSF48371">
    <property type="entry name" value="ARM repeat"/>
    <property type="match status" value="1"/>
</dbReference>
<sequence length="1092" mass="118880">MRFLLPLVFLSLPVVAAEVSLHRWSGDLNVPDPVACSVDEQGRVYVAATTRRKVGDLDIREHMMWIPDDVSFTSVEDKKAFYHRELAPGKMRLPRGSLKDHNKDGSIDWKDLTVHSERIYQLRDTDGNGTADKMTVFAEGFNTEVTGIAAGILYHDGWVYVTIAPDLWRLKDTDDDGVADIREVVAHGFGMHIAYAGHDMHGPRLGPDGRIYWSIGDKGVNVTDKAGKKWYYPHEGAVMRVEPDGTGFEVFAHGLRNVQEVAFDDYGNMFGVDNDADMPGEKERFVYITERSDSGWRCNHQYMKMESRWMRENIWQAGAQQPLFITPPMANYSNGPAGFLHEPGTALGKHLRGHFILNQFPSGKMEAFTVTPKGATFEMNPARLINSGIMGIGMSWAPDGSFYMADWEGGYPLDEKGAVWSVDEDKAEKHPERQRTGELLNAGFAQSSLNDLQVLLGHADQRVRVGAELELAKRAEWKTLAKVAGDVKASLLARIHGIWGYGIGFRRGQVDDGPLQAILKLEIDPEVQAQLAKVLSEGQASEASQEGILKLLASSSPRVRFHAAIAAGKLEITTEDAAKALREMAIQDAGDAWLRHAVVTGLAGCVKSEILAAQTSAESDNLRVAAVLALSRQRSPLTAEFLDDANPAVVTEAARAIHDDQGIPEALPALAALLDEPQTLAEAALRRVINANLRLGQADNVARLMKHALADQPLSIESFQSLLVFTQPPVLDRVDGVYRTYAPRDVETVADGVQPQVQALLTLANPDLKAAAIELMIKLSLNVAAPALQSIISDAKAKPELRVGALKLMSSQHSASPAFAEALKLAGEKTAPVELRIEALQQAFDHEPVKAVADASRVLEQGSLVEKQAAMKLLGNTKGKAVSDLLDNWLQRLIAGKVEPGLKLDTLEAAQNHEELATRLASYQQSRTTAPRDDLVEGGDTQNGRDIVTNHLGANCLACHTVEEKEGSQVGPLLKTIGGQRSKAELLESLVNPVAKIVPGYGLVTVSLKDGSNVAGALAKEDKGFVTVRLADGTEKKIPRSEISMQTPPISMMPPMLGILTPREVRDVVAYLSGLKPKKSSSKNSKKADDEH</sequence>
<dbReference type="SUPFAM" id="SSF50952">
    <property type="entry name" value="Soluble quinoprotein glucose dehydrogenase"/>
    <property type="match status" value="1"/>
</dbReference>
<dbReference type="InterPro" id="IPR055557">
    <property type="entry name" value="DUF7133"/>
</dbReference>